<sequence>MSETPVTPKIRERARKLWEDAGSPAGREDDYLERARELAGMESSPGAGLEPNPLADGVVTPAERGQPVEEAFLQENLGEFPGLQTDQGDQESTPHSHKE</sequence>
<name>A0A9W6J0B1_9HYPH</name>
<dbReference type="RefSeq" id="WP_271168602.1">
    <property type="nucleotide sequence ID" value="NZ_BSFI01000008.1"/>
</dbReference>
<dbReference type="InterPro" id="IPR021327">
    <property type="entry name" value="DUF2934"/>
</dbReference>
<proteinExistence type="predicted"/>
<reference evidence="2" key="2">
    <citation type="submission" date="2023-01" db="EMBL/GenBank/DDBJ databases">
        <authorList>
            <person name="Sun Q."/>
            <person name="Evtushenko L."/>
        </authorList>
    </citation>
    <scope>NUCLEOTIDE SEQUENCE</scope>
    <source>
        <strain evidence="2">VKM B-2347</strain>
    </source>
</reference>
<feature type="compositionally biased region" description="Basic and acidic residues" evidence="1">
    <location>
        <begin position="26"/>
        <end position="39"/>
    </location>
</feature>
<dbReference type="Proteomes" id="UP001143372">
    <property type="component" value="Unassembled WGS sequence"/>
</dbReference>
<dbReference type="EMBL" id="BSFI01000008">
    <property type="protein sequence ID" value="GLK68357.1"/>
    <property type="molecule type" value="Genomic_DNA"/>
</dbReference>
<evidence type="ECO:0000313" key="2">
    <source>
        <dbReference type="EMBL" id="GLK68357.1"/>
    </source>
</evidence>
<evidence type="ECO:0000313" key="3">
    <source>
        <dbReference type="Proteomes" id="UP001143372"/>
    </source>
</evidence>
<evidence type="ECO:0000256" key="1">
    <source>
        <dbReference type="SAM" id="MobiDB-lite"/>
    </source>
</evidence>
<comment type="caution">
    <text evidence="2">The sequence shown here is derived from an EMBL/GenBank/DDBJ whole genome shotgun (WGS) entry which is preliminary data.</text>
</comment>
<dbReference type="AlphaFoldDB" id="A0A9W6J0B1"/>
<feature type="region of interest" description="Disordered" evidence="1">
    <location>
        <begin position="1"/>
        <end position="99"/>
    </location>
</feature>
<organism evidence="2 3">
    <name type="scientific">Hansschlegelia plantiphila</name>
    <dbReference type="NCBI Taxonomy" id="374655"/>
    <lineage>
        <taxon>Bacteria</taxon>
        <taxon>Pseudomonadati</taxon>
        <taxon>Pseudomonadota</taxon>
        <taxon>Alphaproteobacteria</taxon>
        <taxon>Hyphomicrobiales</taxon>
        <taxon>Methylopilaceae</taxon>
        <taxon>Hansschlegelia</taxon>
    </lineage>
</organism>
<dbReference type="Pfam" id="PF11154">
    <property type="entry name" value="DUF2934"/>
    <property type="match status" value="1"/>
</dbReference>
<protein>
    <recommendedName>
        <fullName evidence="4">DUF2934 domain-containing protein</fullName>
    </recommendedName>
</protein>
<keyword evidence="3" id="KW-1185">Reference proteome</keyword>
<gene>
    <name evidence="2" type="ORF">GCM10008179_19950</name>
</gene>
<feature type="compositionally biased region" description="Basic and acidic residues" evidence="1">
    <location>
        <begin position="9"/>
        <end position="19"/>
    </location>
</feature>
<accession>A0A9W6J0B1</accession>
<evidence type="ECO:0008006" key="4">
    <source>
        <dbReference type="Google" id="ProtNLM"/>
    </source>
</evidence>
<reference evidence="2" key="1">
    <citation type="journal article" date="2014" name="Int. J. Syst. Evol. Microbiol.">
        <title>Complete genome sequence of Corynebacterium casei LMG S-19264T (=DSM 44701T), isolated from a smear-ripened cheese.</title>
        <authorList>
            <consortium name="US DOE Joint Genome Institute (JGI-PGF)"/>
            <person name="Walter F."/>
            <person name="Albersmeier A."/>
            <person name="Kalinowski J."/>
            <person name="Ruckert C."/>
        </authorList>
    </citation>
    <scope>NUCLEOTIDE SEQUENCE</scope>
    <source>
        <strain evidence="2">VKM B-2347</strain>
    </source>
</reference>